<feature type="compositionally biased region" description="Basic residues" evidence="8">
    <location>
        <begin position="83"/>
        <end position="97"/>
    </location>
</feature>
<dbReference type="SUPFAM" id="SSF160964">
    <property type="entry name" value="MalF N-terminal region-like"/>
    <property type="match status" value="1"/>
</dbReference>
<dbReference type="InterPro" id="IPR000515">
    <property type="entry name" value="MetI-like"/>
</dbReference>
<gene>
    <name evidence="10" type="ORF">G1H10_18605</name>
</gene>
<evidence type="ECO:0000313" key="11">
    <source>
        <dbReference type="Proteomes" id="UP000475214"/>
    </source>
</evidence>
<keyword evidence="4 7" id="KW-0812">Transmembrane</keyword>
<evidence type="ECO:0000256" key="6">
    <source>
        <dbReference type="ARBA" id="ARBA00023136"/>
    </source>
</evidence>
<dbReference type="AlphaFoldDB" id="A0A6L9SDR2"/>
<organism evidence="10 11">
    <name type="scientific">Phytoactinopolyspora halotolerans</name>
    <dbReference type="NCBI Taxonomy" id="1981512"/>
    <lineage>
        <taxon>Bacteria</taxon>
        <taxon>Bacillati</taxon>
        <taxon>Actinomycetota</taxon>
        <taxon>Actinomycetes</taxon>
        <taxon>Jiangellales</taxon>
        <taxon>Jiangellaceae</taxon>
        <taxon>Phytoactinopolyspora</taxon>
    </lineage>
</organism>
<feature type="transmembrane region" description="Helical" evidence="7">
    <location>
        <begin position="112"/>
        <end position="135"/>
    </location>
</feature>
<feature type="region of interest" description="Disordered" evidence="8">
    <location>
        <begin position="1"/>
        <end position="97"/>
    </location>
</feature>
<evidence type="ECO:0000256" key="5">
    <source>
        <dbReference type="ARBA" id="ARBA00022989"/>
    </source>
</evidence>
<dbReference type="PROSITE" id="PS50928">
    <property type="entry name" value="ABC_TM1"/>
    <property type="match status" value="1"/>
</dbReference>
<evidence type="ECO:0000256" key="7">
    <source>
        <dbReference type="RuleBase" id="RU363032"/>
    </source>
</evidence>
<dbReference type="PANTHER" id="PTHR30193">
    <property type="entry name" value="ABC TRANSPORTER PERMEASE PROTEIN"/>
    <property type="match status" value="1"/>
</dbReference>
<evidence type="ECO:0000256" key="3">
    <source>
        <dbReference type="ARBA" id="ARBA00022475"/>
    </source>
</evidence>
<dbReference type="PANTHER" id="PTHR30193:SF37">
    <property type="entry name" value="INNER MEMBRANE ABC TRANSPORTER PERMEASE PROTEIN YCJO"/>
    <property type="match status" value="1"/>
</dbReference>
<proteinExistence type="inferred from homology"/>
<keyword evidence="6 7" id="KW-0472">Membrane</keyword>
<comment type="subcellular location">
    <subcellularLocation>
        <location evidence="1 7">Cell membrane</location>
        <topology evidence="1 7">Multi-pass membrane protein</topology>
    </subcellularLocation>
</comment>
<protein>
    <submittedName>
        <fullName evidence="10">Sugar ABC transporter permease</fullName>
    </submittedName>
</protein>
<feature type="transmembrane region" description="Helical" evidence="7">
    <location>
        <begin position="366"/>
        <end position="390"/>
    </location>
</feature>
<keyword evidence="5 7" id="KW-1133">Transmembrane helix</keyword>
<dbReference type="CDD" id="cd06261">
    <property type="entry name" value="TM_PBP2"/>
    <property type="match status" value="1"/>
</dbReference>
<sequence length="398" mass="43907">MSQEPVPESLPEHRAPRPRPPGGPPPPPDTPYSPGGVGSHGPDPSADDTRTDTDTHTVTKTETDTGAGAPGGRHGNAAVRTRPGPRSKRAMQGAGRRRRARLARLDLKVSPYAYVAPFFILFAIFGLYPFLYTIWISLTNESPINPETDFVGVDNYTRLFGDDRFWAAVVNTFGMFVLATVPQLLMALVLASWLNRRLRGLTFFRMSIAMPIVTSTAVVALVFGMFFARDYGLINGILGNFGVDPINWRASQWTSWLAISAMVDWRWTGYNALIYLAAMQAIPRDIYEAAEIDGASRVRQFWRITIPLLTPTIIFTVIISTIGGLQLFTEPLMFTSGSGALSGGTTGQYQTITMYLVQTMRTFNQWGYAGAISLVLFLMIVLVSAINFLLVRRLGSDR</sequence>
<reference evidence="10 11" key="1">
    <citation type="submission" date="2020-02" db="EMBL/GenBank/DDBJ databases">
        <authorList>
            <person name="Li X.-J."/>
            <person name="Han X.-M."/>
        </authorList>
    </citation>
    <scope>NUCLEOTIDE SEQUENCE [LARGE SCALE GENOMIC DNA]</scope>
    <source>
        <strain evidence="10 11">CCTCC AB 2017055</strain>
    </source>
</reference>
<comment type="similarity">
    <text evidence="7">Belongs to the binding-protein-dependent transport system permease family.</text>
</comment>
<name>A0A6L9SDR2_9ACTN</name>
<feature type="compositionally biased region" description="Pro residues" evidence="8">
    <location>
        <begin position="18"/>
        <end position="31"/>
    </location>
</feature>
<dbReference type="GO" id="GO:0005886">
    <property type="term" value="C:plasma membrane"/>
    <property type="evidence" value="ECO:0007669"/>
    <property type="project" value="UniProtKB-SubCell"/>
</dbReference>
<keyword evidence="3" id="KW-1003">Cell membrane</keyword>
<feature type="transmembrane region" description="Helical" evidence="7">
    <location>
        <begin position="203"/>
        <end position="228"/>
    </location>
</feature>
<dbReference type="Pfam" id="PF00528">
    <property type="entry name" value="BPD_transp_1"/>
    <property type="match status" value="1"/>
</dbReference>
<feature type="compositionally biased region" description="Basic and acidic residues" evidence="8">
    <location>
        <begin position="47"/>
        <end position="63"/>
    </location>
</feature>
<dbReference type="Gene3D" id="1.10.3720.10">
    <property type="entry name" value="MetI-like"/>
    <property type="match status" value="1"/>
</dbReference>
<dbReference type="GO" id="GO:0055085">
    <property type="term" value="P:transmembrane transport"/>
    <property type="evidence" value="ECO:0007669"/>
    <property type="project" value="InterPro"/>
</dbReference>
<dbReference type="EMBL" id="JAAGOA010000013">
    <property type="protein sequence ID" value="NEE02190.1"/>
    <property type="molecule type" value="Genomic_DNA"/>
</dbReference>
<accession>A0A6L9SDR2</accession>
<comment type="caution">
    <text evidence="10">The sequence shown here is derived from an EMBL/GenBank/DDBJ whole genome shotgun (WGS) entry which is preliminary data.</text>
</comment>
<feature type="transmembrane region" description="Helical" evidence="7">
    <location>
        <begin position="165"/>
        <end position="191"/>
    </location>
</feature>
<feature type="domain" description="ABC transmembrane type-1" evidence="9">
    <location>
        <begin position="169"/>
        <end position="387"/>
    </location>
</feature>
<evidence type="ECO:0000256" key="1">
    <source>
        <dbReference type="ARBA" id="ARBA00004651"/>
    </source>
</evidence>
<evidence type="ECO:0000259" key="9">
    <source>
        <dbReference type="PROSITE" id="PS50928"/>
    </source>
</evidence>
<evidence type="ECO:0000256" key="4">
    <source>
        <dbReference type="ARBA" id="ARBA00022692"/>
    </source>
</evidence>
<feature type="transmembrane region" description="Helical" evidence="7">
    <location>
        <begin position="265"/>
        <end position="283"/>
    </location>
</feature>
<feature type="transmembrane region" description="Helical" evidence="7">
    <location>
        <begin position="304"/>
        <end position="328"/>
    </location>
</feature>
<dbReference type="Proteomes" id="UP000475214">
    <property type="component" value="Unassembled WGS sequence"/>
</dbReference>
<evidence type="ECO:0000256" key="2">
    <source>
        <dbReference type="ARBA" id="ARBA00022448"/>
    </source>
</evidence>
<dbReference type="SUPFAM" id="SSF161098">
    <property type="entry name" value="MetI-like"/>
    <property type="match status" value="1"/>
</dbReference>
<dbReference type="InterPro" id="IPR051393">
    <property type="entry name" value="ABC_transporter_permease"/>
</dbReference>
<evidence type="ECO:0000313" key="10">
    <source>
        <dbReference type="EMBL" id="NEE02190.1"/>
    </source>
</evidence>
<evidence type="ECO:0000256" key="8">
    <source>
        <dbReference type="SAM" id="MobiDB-lite"/>
    </source>
</evidence>
<keyword evidence="11" id="KW-1185">Reference proteome</keyword>
<dbReference type="InterPro" id="IPR035906">
    <property type="entry name" value="MetI-like_sf"/>
</dbReference>
<keyword evidence="2 7" id="KW-0813">Transport</keyword>